<dbReference type="Gene3D" id="2.60.40.1120">
    <property type="entry name" value="Carboxypeptidase-like, regulatory domain"/>
    <property type="match status" value="1"/>
</dbReference>
<proteinExistence type="inferred from homology"/>
<feature type="chain" id="PRO_5037195480" evidence="14">
    <location>
        <begin position="18"/>
        <end position="486"/>
    </location>
</feature>
<dbReference type="Pfam" id="PF13620">
    <property type="entry name" value="CarboxypepD_reg"/>
    <property type="match status" value="1"/>
</dbReference>
<keyword evidence="11" id="KW-0325">Glycoprotein</keyword>
<evidence type="ECO:0000256" key="1">
    <source>
        <dbReference type="ARBA" id="ARBA00001947"/>
    </source>
</evidence>
<evidence type="ECO:0000256" key="4">
    <source>
        <dbReference type="ARBA" id="ARBA00022525"/>
    </source>
</evidence>
<keyword evidence="10" id="KW-0482">Metalloprotease</keyword>
<dbReference type="CDD" id="cd03858">
    <property type="entry name" value="M14_CP_N-E_like"/>
    <property type="match status" value="1"/>
</dbReference>
<dbReference type="PRINTS" id="PR00765">
    <property type="entry name" value="CRBOXYPTASEA"/>
</dbReference>
<organism evidence="16 17">
    <name type="scientific">Plectus sambesii</name>
    <dbReference type="NCBI Taxonomy" id="2011161"/>
    <lineage>
        <taxon>Eukaryota</taxon>
        <taxon>Metazoa</taxon>
        <taxon>Ecdysozoa</taxon>
        <taxon>Nematoda</taxon>
        <taxon>Chromadorea</taxon>
        <taxon>Plectida</taxon>
        <taxon>Plectina</taxon>
        <taxon>Plectoidea</taxon>
        <taxon>Plectidae</taxon>
        <taxon>Plectus</taxon>
    </lineage>
</organism>
<dbReference type="PROSITE" id="PS00132">
    <property type="entry name" value="CARBOXYPEPT_ZN_1"/>
    <property type="match status" value="1"/>
</dbReference>
<evidence type="ECO:0000256" key="5">
    <source>
        <dbReference type="ARBA" id="ARBA00022670"/>
    </source>
</evidence>
<accession>A0A914VYZ8</accession>
<reference evidence="17" key="1">
    <citation type="submission" date="2022-11" db="UniProtKB">
        <authorList>
            <consortium name="WormBaseParasite"/>
        </authorList>
    </citation>
    <scope>IDENTIFICATION</scope>
</reference>
<comment type="subcellular location">
    <subcellularLocation>
        <location evidence="2">Secreted</location>
    </subcellularLocation>
</comment>
<dbReference type="Pfam" id="PF00246">
    <property type="entry name" value="Peptidase_M14"/>
    <property type="match status" value="1"/>
</dbReference>
<dbReference type="GO" id="GO:0016485">
    <property type="term" value="P:protein processing"/>
    <property type="evidence" value="ECO:0007669"/>
    <property type="project" value="TreeGrafter"/>
</dbReference>
<keyword evidence="4" id="KW-0964">Secreted</keyword>
<dbReference type="GO" id="GO:0008270">
    <property type="term" value="F:zinc ion binding"/>
    <property type="evidence" value="ECO:0007669"/>
    <property type="project" value="InterPro"/>
</dbReference>
<feature type="active site" description="Proton donor/acceptor" evidence="12">
    <location>
        <position position="310"/>
    </location>
</feature>
<comment type="cofactor">
    <cofactor evidence="1">
        <name>Zn(2+)</name>
        <dbReference type="ChEBI" id="CHEBI:29105"/>
    </cofactor>
</comment>
<evidence type="ECO:0000313" key="16">
    <source>
        <dbReference type="Proteomes" id="UP000887566"/>
    </source>
</evidence>
<evidence type="ECO:0000256" key="6">
    <source>
        <dbReference type="ARBA" id="ARBA00022723"/>
    </source>
</evidence>
<keyword evidence="7 14" id="KW-0732">Signal</keyword>
<evidence type="ECO:0000259" key="15">
    <source>
        <dbReference type="PROSITE" id="PS52035"/>
    </source>
</evidence>
<evidence type="ECO:0000256" key="2">
    <source>
        <dbReference type="ARBA" id="ARBA00004613"/>
    </source>
</evidence>
<dbReference type="SMART" id="SM00631">
    <property type="entry name" value="Zn_pept"/>
    <property type="match status" value="1"/>
</dbReference>
<dbReference type="SUPFAM" id="SSF53187">
    <property type="entry name" value="Zn-dependent exopeptidases"/>
    <property type="match status" value="1"/>
</dbReference>
<evidence type="ECO:0000256" key="10">
    <source>
        <dbReference type="ARBA" id="ARBA00023049"/>
    </source>
</evidence>
<dbReference type="GO" id="GO:0005615">
    <property type="term" value="C:extracellular space"/>
    <property type="evidence" value="ECO:0007669"/>
    <property type="project" value="TreeGrafter"/>
</dbReference>
<evidence type="ECO:0000256" key="9">
    <source>
        <dbReference type="ARBA" id="ARBA00022833"/>
    </source>
</evidence>
<dbReference type="GO" id="GO:0006518">
    <property type="term" value="P:peptide metabolic process"/>
    <property type="evidence" value="ECO:0007669"/>
    <property type="project" value="TreeGrafter"/>
</dbReference>
<keyword evidence="9" id="KW-0862">Zinc</keyword>
<feature type="domain" description="Peptidase M14" evidence="15">
    <location>
        <begin position="22"/>
        <end position="340"/>
    </location>
</feature>
<evidence type="ECO:0000256" key="14">
    <source>
        <dbReference type="SAM" id="SignalP"/>
    </source>
</evidence>
<dbReference type="GO" id="GO:0004181">
    <property type="term" value="F:metallocarboxypeptidase activity"/>
    <property type="evidence" value="ECO:0007669"/>
    <property type="project" value="InterPro"/>
</dbReference>
<name>A0A914VYZ8_9BILA</name>
<evidence type="ECO:0000256" key="8">
    <source>
        <dbReference type="ARBA" id="ARBA00022801"/>
    </source>
</evidence>
<dbReference type="PANTHER" id="PTHR11532:SF93">
    <property type="entry name" value="CARBOXYPEPTIDASE E"/>
    <property type="match status" value="1"/>
</dbReference>
<dbReference type="WBParaSite" id="PSAMB.scaffold27size109617.g574.t1">
    <property type="protein sequence ID" value="PSAMB.scaffold27size109617.g574.t1"/>
    <property type="gene ID" value="PSAMB.scaffold27size109617.g574"/>
</dbReference>
<dbReference type="FunFam" id="3.40.630.10:FF:000013">
    <property type="entry name" value="carboxypeptidase N catalytic chain"/>
    <property type="match status" value="1"/>
</dbReference>
<dbReference type="PROSITE" id="PS52035">
    <property type="entry name" value="PEPTIDASE_M14"/>
    <property type="match status" value="1"/>
</dbReference>
<dbReference type="FunFam" id="2.60.40.1120:FF:000019">
    <property type="entry name" value="Carboxypeptidase D"/>
    <property type="match status" value="1"/>
</dbReference>
<feature type="region of interest" description="Disordered" evidence="13">
    <location>
        <begin position="435"/>
        <end position="469"/>
    </location>
</feature>
<comment type="similarity">
    <text evidence="3 12">Belongs to the peptidase M14 family.</text>
</comment>
<evidence type="ECO:0000256" key="3">
    <source>
        <dbReference type="ARBA" id="ARBA00005988"/>
    </source>
</evidence>
<dbReference type="AlphaFoldDB" id="A0A914VYZ8"/>
<dbReference type="InterPro" id="IPR000834">
    <property type="entry name" value="Peptidase_M14"/>
</dbReference>
<dbReference type="CDD" id="cd11308">
    <property type="entry name" value="Peptidase_M14NE-CP-C_like"/>
    <property type="match status" value="1"/>
</dbReference>
<dbReference type="InterPro" id="IPR057246">
    <property type="entry name" value="CARBOXYPEPT_ZN_1"/>
</dbReference>
<evidence type="ECO:0000256" key="11">
    <source>
        <dbReference type="ARBA" id="ARBA00023180"/>
    </source>
</evidence>
<sequence>MTTLCVVLVAIVGICYGFDIKKHHNQEELEQTLIDVHTKCPNITRLYSIGESAEDRPLPVIEFSVHPGQHDLLKPEVKLVGNMHGNEVVGRELLLKLAVFLCDEYKSENKEIKRLLNMTRIHILPTMNPDGYELASTADPKERTWLEGRANARGVDLNRDFPDLDSLLYYFENNKIPRYDHLLEFFDSESKHQPETNAVGKWILSLPFVLSANLHEGDLVANYPFDASRIAGANQYAKSADDATFRSLAQSYANAHAHMAKPDHPPCDGTAHDAFSQQGGITNGARWYSVSGGMQDFNYLATNAFEITLELSCEKFPPADALPTLWEDNKNALLNFLWQAQTGVKGIVKDATTGTPIADAVIWIKNVTSNESFVIQHPVTTAAGGDYWRLLTPGKFEVIVQAEGYGAMSKAVEVTNAPQTEALRVDFFLQPSADEEQAVNSAEANDQVSEDGASDADSQSYLTEEDLEKMPADQLQRILEELQEQA</sequence>
<protein>
    <submittedName>
        <fullName evidence="17">Peptidase M14 carboxypeptidase A domain-containing protein</fullName>
    </submittedName>
</protein>
<keyword evidence="8" id="KW-0378">Hydrolase</keyword>
<evidence type="ECO:0000313" key="17">
    <source>
        <dbReference type="WBParaSite" id="PSAMB.scaffold27size109617.g574.t1"/>
    </source>
</evidence>
<keyword evidence="16" id="KW-1185">Reference proteome</keyword>
<evidence type="ECO:0000256" key="13">
    <source>
        <dbReference type="SAM" id="MobiDB-lite"/>
    </source>
</evidence>
<dbReference type="Gene3D" id="3.40.630.10">
    <property type="entry name" value="Zn peptidases"/>
    <property type="match status" value="1"/>
</dbReference>
<dbReference type="InterPro" id="IPR050753">
    <property type="entry name" value="Peptidase_M14_domain"/>
</dbReference>
<dbReference type="InterPro" id="IPR008969">
    <property type="entry name" value="CarboxyPept-like_regulatory"/>
</dbReference>
<keyword evidence="5" id="KW-0645">Protease</keyword>
<dbReference type="SUPFAM" id="SSF49464">
    <property type="entry name" value="Carboxypeptidase regulatory domain-like"/>
    <property type="match status" value="1"/>
</dbReference>
<keyword evidence="6" id="KW-0479">Metal-binding</keyword>
<dbReference type="PANTHER" id="PTHR11532">
    <property type="entry name" value="PROTEASE M14 CARBOXYPEPTIDASE"/>
    <property type="match status" value="1"/>
</dbReference>
<dbReference type="Proteomes" id="UP000887566">
    <property type="component" value="Unplaced"/>
</dbReference>
<evidence type="ECO:0000256" key="12">
    <source>
        <dbReference type="PROSITE-ProRule" id="PRU01379"/>
    </source>
</evidence>
<evidence type="ECO:0000256" key="7">
    <source>
        <dbReference type="ARBA" id="ARBA00022729"/>
    </source>
</evidence>
<feature type="signal peptide" evidence="14">
    <location>
        <begin position="1"/>
        <end position="17"/>
    </location>
</feature>
<feature type="compositionally biased region" description="Polar residues" evidence="13">
    <location>
        <begin position="438"/>
        <end position="447"/>
    </location>
</feature>